<keyword evidence="2" id="KW-1185">Reference proteome</keyword>
<dbReference type="Pfam" id="PF20199">
    <property type="entry name" value="RepSA"/>
    <property type="match status" value="1"/>
</dbReference>
<protein>
    <recommendedName>
        <fullName evidence="3">Replication initiation protein</fullName>
    </recommendedName>
</protein>
<evidence type="ECO:0008006" key="3">
    <source>
        <dbReference type="Google" id="ProtNLM"/>
    </source>
</evidence>
<reference evidence="2" key="1">
    <citation type="submission" date="2016-10" db="EMBL/GenBank/DDBJ databases">
        <authorList>
            <person name="Varghese N."/>
            <person name="Submissions S."/>
        </authorList>
    </citation>
    <scope>NUCLEOTIDE SEQUENCE [LARGE SCALE GENOMIC DNA]</scope>
    <source>
        <strain evidence="2">CGMCC 4.6609</strain>
    </source>
</reference>
<organism evidence="1 2">
    <name type="scientific">Lentzea jiangxiensis</name>
    <dbReference type="NCBI Taxonomy" id="641025"/>
    <lineage>
        <taxon>Bacteria</taxon>
        <taxon>Bacillati</taxon>
        <taxon>Actinomycetota</taxon>
        <taxon>Actinomycetes</taxon>
        <taxon>Pseudonocardiales</taxon>
        <taxon>Pseudonocardiaceae</taxon>
        <taxon>Lentzea</taxon>
    </lineage>
</organism>
<sequence length="450" mass="48598">MITTALVSRLSTADERLSNLVRSNGFAEWKRRVEGVGGCARPVRLAGSSAVQAGDGSALSQFEGMIFTACGNRREAVCAACSARYAADTFQLVRAGLTGGKSVPETVSEHVRVFATLTAPSFGKVHNQPRTRSGKYRPCTGCGEYHHDADPRLGMPADPASYDYIGAVLWQAHCTELWRRFTIAAARHLAAALGIPAGQLKNHLRISYAKVAEYQRRGLVHFHAVVRVDGPDGPDTRPPSGVTEELLCSVVRSAAASVRVSSPESDAVGTRELVWGEQVDAEPIAPHASGDVDALVHDRKVAGYIAKYATKGTGATSGVDSRIRNEASIEDLDVSEHHKTMIAVSWWLGGLPEFEALNLRRWAHMLGFRGHFLTKSRRYSVTFGALRSARTEHRQAEQLAALGITDTDTVTVVADWAMTGIGYHSDAEREFAAAIATRHLTRTAGKENAA</sequence>
<gene>
    <name evidence="1" type="ORF">SAMN05421507_10433</name>
</gene>
<name>A0A1H0MLT8_9PSEU</name>
<dbReference type="InterPro" id="IPR046828">
    <property type="entry name" value="RepSA"/>
</dbReference>
<evidence type="ECO:0000313" key="2">
    <source>
        <dbReference type="Proteomes" id="UP000199691"/>
    </source>
</evidence>
<evidence type="ECO:0000313" key="1">
    <source>
        <dbReference type="EMBL" id="SDO81110.1"/>
    </source>
</evidence>
<proteinExistence type="predicted"/>
<dbReference type="Proteomes" id="UP000199691">
    <property type="component" value="Unassembled WGS sequence"/>
</dbReference>
<dbReference type="STRING" id="641025.SAMN05421507_10433"/>
<accession>A0A1H0MLT8</accession>
<dbReference type="EMBL" id="FNIX01000004">
    <property type="protein sequence ID" value="SDO81110.1"/>
    <property type="molecule type" value="Genomic_DNA"/>
</dbReference>
<dbReference type="AlphaFoldDB" id="A0A1H0MLT8"/>